<evidence type="ECO:0000313" key="4">
    <source>
        <dbReference type="Proteomes" id="UP000057910"/>
    </source>
</evidence>
<dbReference type="AlphaFoldDB" id="A0A105Q8S6"/>
<dbReference type="RefSeq" id="WP_059528831.1">
    <property type="nucleotide sequence ID" value="NZ_LOVB01000015.1"/>
</dbReference>
<dbReference type="EMBL" id="LPAD01000090">
    <property type="protein sequence ID" value="KVN78790.1"/>
    <property type="molecule type" value="Genomic_DNA"/>
</dbReference>
<comment type="caution">
    <text evidence="2">The sequence shown here is derived from an EMBL/GenBank/DDBJ whole genome shotgun (WGS) entry which is preliminary data.</text>
</comment>
<sequence>MKIRKPLIALFAITALSVAGTAYAGPKVTVTFKNQGSAPATYKIISSNESSTYANAAPKPQTTISAGSNDIYTVQSLLSTDVNYAAVRYSIGSKECQFYTAYVNTLGSGGVKIPKWSKTATPSGGATCTATITSTNFATHEWAVEFDMK</sequence>
<evidence type="ECO:0000313" key="2">
    <source>
        <dbReference type="EMBL" id="KVM38794.1"/>
    </source>
</evidence>
<keyword evidence="1" id="KW-0732">Signal</keyword>
<dbReference type="Proteomes" id="UP000057910">
    <property type="component" value="Unassembled WGS sequence"/>
</dbReference>
<organism evidence="2 5">
    <name type="scientific">Burkholderia ubonensis</name>
    <dbReference type="NCBI Taxonomy" id="101571"/>
    <lineage>
        <taxon>Bacteria</taxon>
        <taxon>Pseudomonadati</taxon>
        <taxon>Pseudomonadota</taxon>
        <taxon>Betaproteobacteria</taxon>
        <taxon>Burkholderiales</taxon>
        <taxon>Burkholderiaceae</taxon>
        <taxon>Burkholderia</taxon>
        <taxon>Burkholderia cepacia complex</taxon>
    </lineage>
</organism>
<reference evidence="4 5" key="1">
    <citation type="submission" date="2015-11" db="EMBL/GenBank/DDBJ databases">
        <title>Expanding the genomic diversity of Burkholderia species for the development of highly accurate diagnostics.</title>
        <authorList>
            <person name="Sahl J."/>
            <person name="Keim P."/>
            <person name="Wagner D."/>
        </authorList>
    </citation>
    <scope>NUCLEOTIDE SEQUENCE [LARGE SCALE GENOMIC DNA]</scope>
    <source>
        <strain evidence="3 4">MSMB1585WGS</strain>
        <strain evidence="2 5">MSMB2058</strain>
    </source>
</reference>
<feature type="chain" id="PRO_5014528976" evidence="1">
    <location>
        <begin position="25"/>
        <end position="149"/>
    </location>
</feature>
<protein>
    <submittedName>
        <fullName evidence="2">Uncharacterized protein</fullName>
    </submittedName>
</protein>
<feature type="signal peptide" evidence="1">
    <location>
        <begin position="1"/>
        <end position="24"/>
    </location>
</feature>
<evidence type="ECO:0000313" key="5">
    <source>
        <dbReference type="Proteomes" id="UP000061665"/>
    </source>
</evidence>
<name>A0A105Q8S6_9BURK</name>
<gene>
    <name evidence="2" type="ORF">WJ53_27060</name>
    <name evidence="3" type="ORF">WJ68_22765</name>
</gene>
<proteinExistence type="predicted"/>
<evidence type="ECO:0000256" key="1">
    <source>
        <dbReference type="SAM" id="SignalP"/>
    </source>
</evidence>
<dbReference type="EMBL" id="LOZE01000019">
    <property type="protein sequence ID" value="KVM38794.1"/>
    <property type="molecule type" value="Genomic_DNA"/>
</dbReference>
<evidence type="ECO:0000313" key="3">
    <source>
        <dbReference type="EMBL" id="KVN78790.1"/>
    </source>
</evidence>
<dbReference type="Proteomes" id="UP000061665">
    <property type="component" value="Unassembled WGS sequence"/>
</dbReference>
<accession>A0A105Q8S6</accession>